<dbReference type="OrthoDB" id="6242194at2759"/>
<gene>
    <name evidence="1" type="ORF">SSLN_LOCUS4463</name>
</gene>
<reference evidence="1 2" key="2">
    <citation type="submission" date="2018-11" db="EMBL/GenBank/DDBJ databases">
        <authorList>
            <consortium name="Pathogen Informatics"/>
        </authorList>
    </citation>
    <scope>NUCLEOTIDE SEQUENCE [LARGE SCALE GENOMIC DNA]</scope>
    <source>
        <strain evidence="1 2">NST_G2</strain>
    </source>
</reference>
<organism evidence="3">
    <name type="scientific">Schistocephalus solidus</name>
    <name type="common">Tapeworm</name>
    <dbReference type="NCBI Taxonomy" id="70667"/>
    <lineage>
        <taxon>Eukaryota</taxon>
        <taxon>Metazoa</taxon>
        <taxon>Spiralia</taxon>
        <taxon>Lophotrochozoa</taxon>
        <taxon>Platyhelminthes</taxon>
        <taxon>Cestoda</taxon>
        <taxon>Eucestoda</taxon>
        <taxon>Diphyllobothriidea</taxon>
        <taxon>Diphyllobothriidae</taxon>
        <taxon>Schistocephalus</taxon>
    </lineage>
</organism>
<reference evidence="3" key="1">
    <citation type="submission" date="2016-06" db="UniProtKB">
        <authorList>
            <consortium name="WormBaseParasite"/>
        </authorList>
    </citation>
    <scope>IDENTIFICATION</scope>
</reference>
<dbReference type="AlphaFoldDB" id="A0A183SJR5"/>
<accession>A0A183SJR5</accession>
<proteinExistence type="predicted"/>
<evidence type="ECO:0000313" key="2">
    <source>
        <dbReference type="Proteomes" id="UP000275846"/>
    </source>
</evidence>
<name>A0A183SJR5_SCHSO</name>
<protein>
    <submittedName>
        <fullName evidence="3">Thioesterase superfamily protein</fullName>
    </submittedName>
</protein>
<evidence type="ECO:0000313" key="3">
    <source>
        <dbReference type="WBParaSite" id="SSLN_0000461101-mRNA-1"/>
    </source>
</evidence>
<sequence>MDHAAWQGVMGPHSLGSCNDNELHLLHTCAKHRLLLTNTFFRPPTREKATWVHLRSRRWHLLDYVLVRRRDRQDVLVTKAICDADG</sequence>
<dbReference type="Proteomes" id="UP000275846">
    <property type="component" value="Unassembled WGS sequence"/>
</dbReference>
<dbReference type="WBParaSite" id="SSLN_0000461101-mRNA-1">
    <property type="protein sequence ID" value="SSLN_0000461101-mRNA-1"/>
    <property type="gene ID" value="SSLN_0000461101"/>
</dbReference>
<dbReference type="EMBL" id="UYSU01032877">
    <property type="protein sequence ID" value="VDL90848.1"/>
    <property type="molecule type" value="Genomic_DNA"/>
</dbReference>
<dbReference type="Gene3D" id="3.60.10.10">
    <property type="entry name" value="Endonuclease/exonuclease/phosphatase"/>
    <property type="match status" value="1"/>
</dbReference>
<keyword evidence="2" id="KW-1185">Reference proteome</keyword>
<dbReference type="InterPro" id="IPR036691">
    <property type="entry name" value="Endo/exonu/phosph_ase_sf"/>
</dbReference>
<evidence type="ECO:0000313" key="1">
    <source>
        <dbReference type="EMBL" id="VDL90848.1"/>
    </source>
</evidence>